<evidence type="ECO:0000256" key="2">
    <source>
        <dbReference type="ARBA" id="ARBA00022475"/>
    </source>
</evidence>
<dbReference type="AlphaFoldDB" id="A0A7V2SL74"/>
<feature type="transmembrane region" description="Helical" evidence="6">
    <location>
        <begin position="7"/>
        <end position="33"/>
    </location>
</feature>
<name>A0A7V2SL74_9BACT</name>
<keyword evidence="3 6" id="KW-0812">Transmembrane</keyword>
<keyword evidence="2" id="KW-1003">Cell membrane</keyword>
<comment type="subcellular location">
    <subcellularLocation>
        <location evidence="1">Cell membrane</location>
        <topology evidence="1">Multi-pass membrane protein</topology>
    </subcellularLocation>
</comment>
<keyword evidence="5 6" id="KW-0472">Membrane</keyword>
<evidence type="ECO:0000256" key="6">
    <source>
        <dbReference type="SAM" id="Phobius"/>
    </source>
</evidence>
<evidence type="ECO:0000256" key="4">
    <source>
        <dbReference type="ARBA" id="ARBA00022989"/>
    </source>
</evidence>
<comment type="caution">
    <text evidence="7">The sequence shown here is derived from an EMBL/GenBank/DDBJ whole genome shotgun (WGS) entry which is preliminary data.</text>
</comment>
<dbReference type="EMBL" id="DRNO01000110">
    <property type="protein sequence ID" value="HFC03545.1"/>
    <property type="molecule type" value="Genomic_DNA"/>
</dbReference>
<dbReference type="GO" id="GO:0005886">
    <property type="term" value="C:plasma membrane"/>
    <property type="evidence" value="ECO:0007669"/>
    <property type="project" value="UniProtKB-SubCell"/>
</dbReference>
<feature type="non-terminal residue" evidence="7">
    <location>
        <position position="76"/>
    </location>
</feature>
<dbReference type="Proteomes" id="UP000885722">
    <property type="component" value="Unassembled WGS sequence"/>
</dbReference>
<evidence type="ECO:0000256" key="5">
    <source>
        <dbReference type="ARBA" id="ARBA00023136"/>
    </source>
</evidence>
<dbReference type="Pfam" id="PF03739">
    <property type="entry name" value="LptF_LptG"/>
    <property type="match status" value="1"/>
</dbReference>
<reference evidence="7" key="1">
    <citation type="journal article" date="2020" name="mSystems">
        <title>Genome- and Community-Level Interaction Insights into Carbon Utilization and Element Cycling Functions of Hydrothermarchaeota in Hydrothermal Sediment.</title>
        <authorList>
            <person name="Zhou Z."/>
            <person name="Liu Y."/>
            <person name="Xu W."/>
            <person name="Pan J."/>
            <person name="Luo Z.H."/>
            <person name="Li M."/>
        </authorList>
    </citation>
    <scope>NUCLEOTIDE SEQUENCE [LARGE SCALE GENOMIC DNA]</scope>
    <source>
        <strain evidence="7">HyVt-513</strain>
    </source>
</reference>
<protein>
    <submittedName>
        <fullName evidence="7">LptF/LptG family permease</fullName>
    </submittedName>
</protein>
<evidence type="ECO:0000313" key="7">
    <source>
        <dbReference type="EMBL" id="HFC03545.1"/>
    </source>
</evidence>
<organism evidence="7">
    <name type="scientific">Nitratifractor salsuginis</name>
    <dbReference type="NCBI Taxonomy" id="269261"/>
    <lineage>
        <taxon>Bacteria</taxon>
        <taxon>Pseudomonadati</taxon>
        <taxon>Campylobacterota</taxon>
        <taxon>Epsilonproteobacteria</taxon>
        <taxon>Campylobacterales</taxon>
        <taxon>Sulfurovaceae</taxon>
        <taxon>Nitratifractor</taxon>
    </lineage>
</organism>
<sequence length="76" mass="8675">MGRTRRYILWTFAKTYLLVFLPFLLVVSLIFVIQLSILSSKVNLSAGELIQLFGYMLPEIFFYTIPLSLIAALANT</sequence>
<gene>
    <name evidence="7" type="ORF">ENJ74_01610</name>
</gene>
<proteinExistence type="predicted"/>
<keyword evidence="4 6" id="KW-1133">Transmembrane helix</keyword>
<feature type="transmembrane region" description="Helical" evidence="6">
    <location>
        <begin position="53"/>
        <end position="74"/>
    </location>
</feature>
<evidence type="ECO:0000256" key="3">
    <source>
        <dbReference type="ARBA" id="ARBA00022692"/>
    </source>
</evidence>
<accession>A0A7V2SL74</accession>
<evidence type="ECO:0000256" key="1">
    <source>
        <dbReference type="ARBA" id="ARBA00004651"/>
    </source>
</evidence>
<dbReference type="InterPro" id="IPR005495">
    <property type="entry name" value="LptG/LptF_permease"/>
</dbReference>